<sequence>MKHYFLYILTAFLLISCGNEDPISSIQEPKDAFESHRLPQGNHPYDADIQSIFAQTGTLVLYKYQPSEFDWGVTRNYLWSKERMADEGYLYQLPDEKYVGEQVKMLQTEFLNLFPSSFLKKHLPLRILLCSELYYLEGGYTTEPTHDDYKPVNAFEGYEFFAVNHGNSAIEKMTRQEKDEFRIDLCKLLLRRIYPAINRGALREAIPEAFAAISTYGTDVDGSLDAGFIDDRHKNSVREDWYDYLQTIVSTPASKLKTDNGLLSHNKVKQKYEVVINYFKNNFNVDLQHIGDMSTAQ</sequence>
<evidence type="ECO:0000313" key="1">
    <source>
        <dbReference type="EMBL" id="KGF37363.1"/>
    </source>
</evidence>
<gene>
    <name evidence="1" type="ORF">HMPREF2137_00615</name>
</gene>
<organism evidence="1 2">
    <name type="scientific">Hoylesella buccalis DNF00853</name>
    <dbReference type="NCBI Taxonomy" id="1401074"/>
    <lineage>
        <taxon>Bacteria</taxon>
        <taxon>Pseudomonadati</taxon>
        <taxon>Bacteroidota</taxon>
        <taxon>Bacteroidia</taxon>
        <taxon>Bacteroidales</taxon>
        <taxon>Prevotellaceae</taxon>
        <taxon>Hoylesella</taxon>
    </lineage>
</organism>
<dbReference type="Gene3D" id="3.40.390.70">
    <property type="match status" value="1"/>
</dbReference>
<protein>
    <recommendedName>
        <fullName evidence="3">Lipoprotein</fullName>
    </recommendedName>
</protein>
<dbReference type="InterPro" id="IPR030890">
    <property type="entry name" value="LP_HExxH_w_TonB"/>
</dbReference>
<dbReference type="RefSeq" id="WP_036871360.1">
    <property type="nucleotide sequence ID" value="NZ_JRNN01000007.1"/>
</dbReference>
<dbReference type="PROSITE" id="PS51257">
    <property type="entry name" value="PROKAR_LIPOPROTEIN"/>
    <property type="match status" value="1"/>
</dbReference>
<dbReference type="AlphaFoldDB" id="A0A095ZRQ8"/>
<evidence type="ECO:0000313" key="2">
    <source>
        <dbReference type="Proteomes" id="UP000029556"/>
    </source>
</evidence>
<evidence type="ECO:0008006" key="3">
    <source>
        <dbReference type="Google" id="ProtNLM"/>
    </source>
</evidence>
<proteinExistence type="predicted"/>
<dbReference type="Proteomes" id="UP000029556">
    <property type="component" value="Unassembled WGS sequence"/>
</dbReference>
<name>A0A095ZRQ8_9BACT</name>
<reference evidence="1 2" key="1">
    <citation type="submission" date="2014-07" db="EMBL/GenBank/DDBJ databases">
        <authorList>
            <person name="McCorrison J."/>
            <person name="Sanka R."/>
            <person name="Torralba M."/>
            <person name="Gillis M."/>
            <person name="Haft D.H."/>
            <person name="Methe B."/>
            <person name="Sutton G."/>
            <person name="Nelson K.E."/>
        </authorList>
    </citation>
    <scope>NUCLEOTIDE SEQUENCE [LARGE SCALE GENOMIC DNA]</scope>
    <source>
        <strain evidence="1 2">DNF00853</strain>
    </source>
</reference>
<dbReference type="OrthoDB" id="1100648at2"/>
<dbReference type="EMBL" id="JRNN01000007">
    <property type="protein sequence ID" value="KGF37363.1"/>
    <property type="molecule type" value="Genomic_DNA"/>
</dbReference>
<accession>A0A095ZRQ8</accession>
<dbReference type="Pfam" id="PF15890">
    <property type="entry name" value="Peptidase_Mx1"/>
    <property type="match status" value="1"/>
</dbReference>
<comment type="caution">
    <text evidence="1">The sequence shown here is derived from an EMBL/GenBank/DDBJ whole genome shotgun (WGS) entry which is preliminary data.</text>
</comment>